<dbReference type="Pfam" id="PF12833">
    <property type="entry name" value="HTH_18"/>
    <property type="match status" value="1"/>
</dbReference>
<dbReference type="InterPro" id="IPR018060">
    <property type="entry name" value="HTH_AraC"/>
</dbReference>
<dbReference type="RefSeq" id="WP_200787529.1">
    <property type="nucleotide sequence ID" value="NZ_JAEDAO010000001.1"/>
</dbReference>
<dbReference type="GO" id="GO:0043565">
    <property type="term" value="F:sequence-specific DNA binding"/>
    <property type="evidence" value="ECO:0007669"/>
    <property type="project" value="InterPro"/>
</dbReference>
<evidence type="ECO:0000313" key="6">
    <source>
        <dbReference type="Proteomes" id="UP000617041"/>
    </source>
</evidence>
<keyword evidence="1" id="KW-0805">Transcription regulation</keyword>
<evidence type="ECO:0000256" key="1">
    <source>
        <dbReference type="ARBA" id="ARBA00023015"/>
    </source>
</evidence>
<protein>
    <submittedName>
        <fullName evidence="5">AraC family transcriptional regulator</fullName>
    </submittedName>
</protein>
<dbReference type="GO" id="GO:0003700">
    <property type="term" value="F:DNA-binding transcription factor activity"/>
    <property type="evidence" value="ECO:0007669"/>
    <property type="project" value="InterPro"/>
</dbReference>
<dbReference type="PROSITE" id="PS01124">
    <property type="entry name" value="HTH_ARAC_FAMILY_2"/>
    <property type="match status" value="1"/>
</dbReference>
<dbReference type="AlphaFoldDB" id="A0A934Q165"/>
<accession>A0A934Q165</accession>
<dbReference type="EMBL" id="JAEDAO010000001">
    <property type="protein sequence ID" value="MBK0392601.1"/>
    <property type="molecule type" value="Genomic_DNA"/>
</dbReference>
<keyword evidence="6" id="KW-1185">Reference proteome</keyword>
<name>A0A934Q165_9BURK</name>
<organism evidence="5 6">
    <name type="scientific">Ramlibacter algicola</name>
    <dbReference type="NCBI Taxonomy" id="2795217"/>
    <lineage>
        <taxon>Bacteria</taxon>
        <taxon>Pseudomonadati</taxon>
        <taxon>Pseudomonadota</taxon>
        <taxon>Betaproteobacteria</taxon>
        <taxon>Burkholderiales</taxon>
        <taxon>Comamonadaceae</taxon>
        <taxon>Ramlibacter</taxon>
    </lineage>
</organism>
<evidence type="ECO:0000256" key="2">
    <source>
        <dbReference type="ARBA" id="ARBA00023125"/>
    </source>
</evidence>
<proteinExistence type="predicted"/>
<dbReference type="PANTHER" id="PTHR46796:SF13">
    <property type="entry name" value="HTH-TYPE TRANSCRIPTIONAL ACTIVATOR RHAS"/>
    <property type="match status" value="1"/>
</dbReference>
<dbReference type="InterPro" id="IPR020449">
    <property type="entry name" value="Tscrpt_reg_AraC-type_HTH"/>
</dbReference>
<dbReference type="PRINTS" id="PR00032">
    <property type="entry name" value="HTHARAC"/>
</dbReference>
<evidence type="ECO:0000259" key="4">
    <source>
        <dbReference type="PROSITE" id="PS01124"/>
    </source>
</evidence>
<keyword evidence="2" id="KW-0238">DNA-binding</keyword>
<dbReference type="SUPFAM" id="SSF46689">
    <property type="entry name" value="Homeodomain-like"/>
    <property type="match status" value="1"/>
</dbReference>
<dbReference type="PANTHER" id="PTHR46796">
    <property type="entry name" value="HTH-TYPE TRANSCRIPTIONAL ACTIVATOR RHAS-RELATED"/>
    <property type="match status" value="1"/>
</dbReference>
<sequence length="319" mass="34293">MNEHPVLRISPTDLETLLGTLEVKFVALTECLVSMGYALELGGVNAPGLHYNLVGKGRAIVDGGEPIPLMPHTLIVVPASSLFRIEVEGRHGYSGLLSINGRTPTRSPDVVRRVTAGTEEEPSLILVCGYFHATYGACADLFAGLTEPIFEQFSAEDQVDTKLQAALAELVTQEIGSGAMSAALLKQVVVQLLRRSLVSMNAWVEHLSVLGDPLVARAFAAMAMRPGDDHSLESLAHLACLSRSAFVARFSSAVGKAPMQVLRELRLRQAMSQLKGSGLAIELIAHNAGYASRSSFIKAFRKSYGMDPSEVRRGLPAQE</sequence>
<dbReference type="InterPro" id="IPR050204">
    <property type="entry name" value="AraC_XylS_family_regulators"/>
</dbReference>
<dbReference type="SMART" id="SM00342">
    <property type="entry name" value="HTH_ARAC"/>
    <property type="match status" value="1"/>
</dbReference>
<dbReference type="InterPro" id="IPR009057">
    <property type="entry name" value="Homeodomain-like_sf"/>
</dbReference>
<dbReference type="Gene3D" id="1.10.10.60">
    <property type="entry name" value="Homeodomain-like"/>
    <property type="match status" value="1"/>
</dbReference>
<keyword evidence="3" id="KW-0804">Transcription</keyword>
<dbReference type="Proteomes" id="UP000617041">
    <property type="component" value="Unassembled WGS sequence"/>
</dbReference>
<evidence type="ECO:0000313" key="5">
    <source>
        <dbReference type="EMBL" id="MBK0392601.1"/>
    </source>
</evidence>
<reference evidence="5" key="1">
    <citation type="submission" date="2020-12" db="EMBL/GenBank/DDBJ databases">
        <title>Ramlibacter sp. nov., isolated from a freshwater alga, Cryptomonas.</title>
        <authorList>
            <person name="Kim H.M."/>
            <person name="Jeon C.O."/>
        </authorList>
    </citation>
    <scope>NUCLEOTIDE SEQUENCE</scope>
    <source>
        <strain evidence="5">CrO1</strain>
    </source>
</reference>
<dbReference type="InterPro" id="IPR032783">
    <property type="entry name" value="AraC_lig"/>
</dbReference>
<feature type="domain" description="HTH araC/xylS-type" evidence="4">
    <location>
        <begin position="216"/>
        <end position="314"/>
    </location>
</feature>
<comment type="caution">
    <text evidence="5">The sequence shown here is derived from an EMBL/GenBank/DDBJ whole genome shotgun (WGS) entry which is preliminary data.</text>
</comment>
<evidence type="ECO:0000256" key="3">
    <source>
        <dbReference type="ARBA" id="ARBA00023163"/>
    </source>
</evidence>
<gene>
    <name evidence="5" type="ORF">I8E28_08350</name>
</gene>
<dbReference type="Pfam" id="PF12852">
    <property type="entry name" value="Cupin_6"/>
    <property type="match status" value="1"/>
</dbReference>